<sequence length="190" mass="21658">MDAFKIRTQLIIGFGSTTMLILMLGIYNFFASADINSRTTEINDTWLPTIHAVDSVNTMIADVRIYEAQHILTDDIDEQERVTAKLTGILEEIQAILYAFEKVTDQSEELLLCDKFEAAFGQYLMTQHKVLELSTAFQTESARELFATDSLTYYQAMSQSLANLNTFIPTKQKKHHYKAMKPSIILTAYH</sequence>
<evidence type="ECO:0000313" key="4">
    <source>
        <dbReference type="Proteomes" id="UP000235828"/>
    </source>
</evidence>
<keyword evidence="4" id="KW-1185">Reference proteome</keyword>
<accession>A0A2N8ZKU9</accession>
<dbReference type="Proteomes" id="UP000235828">
    <property type="component" value="Chromosome B"/>
</dbReference>
<keyword evidence="1" id="KW-0812">Transmembrane</keyword>
<dbReference type="Pfam" id="PF12729">
    <property type="entry name" value="4HB_MCP_1"/>
    <property type="match status" value="1"/>
</dbReference>
<dbReference type="InterPro" id="IPR024478">
    <property type="entry name" value="HlyB_4HB_MCP"/>
</dbReference>
<keyword evidence="1" id="KW-1133">Transmembrane helix</keyword>
<evidence type="ECO:0000313" key="3">
    <source>
        <dbReference type="EMBL" id="SON52512.1"/>
    </source>
</evidence>
<reference evidence="3 4" key="1">
    <citation type="submission" date="2017-10" db="EMBL/GenBank/DDBJ databases">
        <authorList>
            <person name="Banno H."/>
            <person name="Chua N.-H."/>
        </authorList>
    </citation>
    <scope>NUCLEOTIDE SEQUENCE [LARGE SCALE GENOMIC DNA]</scope>
    <source>
        <strain evidence="3">Vibrio tapetis CECT4600</strain>
    </source>
</reference>
<protein>
    <recommendedName>
        <fullName evidence="2">Chemotaxis methyl-accepting receptor HlyB-like 4HB MCP domain-containing protein</fullName>
    </recommendedName>
</protein>
<name>A0A2N8ZKU9_9VIBR</name>
<gene>
    <name evidence="3" type="ORF">VTAP4600_B0901</name>
</gene>
<dbReference type="AlphaFoldDB" id="A0A2N8ZKU9"/>
<evidence type="ECO:0000256" key="1">
    <source>
        <dbReference type="SAM" id="Phobius"/>
    </source>
</evidence>
<feature type="transmembrane region" description="Helical" evidence="1">
    <location>
        <begin position="12"/>
        <end position="30"/>
    </location>
</feature>
<evidence type="ECO:0000259" key="2">
    <source>
        <dbReference type="Pfam" id="PF12729"/>
    </source>
</evidence>
<feature type="domain" description="Chemotaxis methyl-accepting receptor HlyB-like 4HB MCP" evidence="2">
    <location>
        <begin position="4"/>
        <end position="166"/>
    </location>
</feature>
<proteinExistence type="predicted"/>
<keyword evidence="1" id="KW-0472">Membrane</keyword>
<dbReference type="KEGG" id="vta:B0901"/>
<dbReference type="EMBL" id="LT960612">
    <property type="protein sequence ID" value="SON52512.1"/>
    <property type="molecule type" value="Genomic_DNA"/>
</dbReference>
<dbReference type="RefSeq" id="WP_172443198.1">
    <property type="nucleotide sequence ID" value="NZ_LT960612.1"/>
</dbReference>
<organism evidence="3 4">
    <name type="scientific">Vibrio tapetis subsp. tapetis</name>
    <dbReference type="NCBI Taxonomy" id="1671868"/>
    <lineage>
        <taxon>Bacteria</taxon>
        <taxon>Pseudomonadati</taxon>
        <taxon>Pseudomonadota</taxon>
        <taxon>Gammaproteobacteria</taxon>
        <taxon>Vibrionales</taxon>
        <taxon>Vibrionaceae</taxon>
        <taxon>Vibrio</taxon>
    </lineage>
</organism>